<feature type="domain" description="PAC" evidence="9">
    <location>
        <begin position="629"/>
        <end position="681"/>
    </location>
</feature>
<dbReference type="EMBL" id="MFYX01000120">
    <property type="protein sequence ID" value="OGK01734.1"/>
    <property type="molecule type" value="Genomic_DNA"/>
</dbReference>
<dbReference type="SMART" id="SM00387">
    <property type="entry name" value="HATPase_c"/>
    <property type="match status" value="1"/>
</dbReference>
<dbReference type="Pfam" id="PF02518">
    <property type="entry name" value="HATPase_c"/>
    <property type="match status" value="1"/>
</dbReference>
<feature type="domain" description="PAC" evidence="9">
    <location>
        <begin position="756"/>
        <end position="806"/>
    </location>
</feature>
<dbReference type="Gene3D" id="3.30.450.20">
    <property type="entry name" value="PAS domain"/>
    <property type="match status" value="3"/>
</dbReference>
<dbReference type="InterPro" id="IPR001610">
    <property type="entry name" value="PAC"/>
</dbReference>
<dbReference type="InterPro" id="IPR000700">
    <property type="entry name" value="PAS-assoc_C"/>
</dbReference>
<dbReference type="PANTHER" id="PTHR43304">
    <property type="entry name" value="PHYTOCHROME-LIKE PROTEIN CPH1"/>
    <property type="match status" value="1"/>
</dbReference>
<dbReference type="SUPFAM" id="SSF55874">
    <property type="entry name" value="ATPase domain of HSP90 chaperone/DNA topoisomerase II/histidine kinase"/>
    <property type="match status" value="1"/>
</dbReference>
<dbReference type="Pfam" id="PF00512">
    <property type="entry name" value="HisKA"/>
    <property type="match status" value="1"/>
</dbReference>
<keyword evidence="6" id="KW-0175">Coiled coil</keyword>
<dbReference type="InterPro" id="IPR036097">
    <property type="entry name" value="HisK_dim/P_sf"/>
</dbReference>
<dbReference type="InterPro" id="IPR036890">
    <property type="entry name" value="HATPase_C_sf"/>
</dbReference>
<name>A0A1F7F4Z4_UNCRA</name>
<dbReference type="SUPFAM" id="SSF55781">
    <property type="entry name" value="GAF domain-like"/>
    <property type="match status" value="1"/>
</dbReference>
<evidence type="ECO:0000259" key="8">
    <source>
        <dbReference type="PROSITE" id="PS50112"/>
    </source>
</evidence>
<evidence type="ECO:0000256" key="6">
    <source>
        <dbReference type="SAM" id="Coils"/>
    </source>
</evidence>
<dbReference type="SMART" id="SM00388">
    <property type="entry name" value="HisKA"/>
    <property type="match status" value="1"/>
</dbReference>
<evidence type="ECO:0000256" key="1">
    <source>
        <dbReference type="ARBA" id="ARBA00000085"/>
    </source>
</evidence>
<dbReference type="InterPro" id="IPR052162">
    <property type="entry name" value="Sensor_kinase/Photoreceptor"/>
</dbReference>
<reference evidence="10 11" key="1">
    <citation type="journal article" date="2016" name="Nat. Commun.">
        <title>Thousands of microbial genomes shed light on interconnected biogeochemical processes in an aquifer system.</title>
        <authorList>
            <person name="Anantharaman K."/>
            <person name="Brown C.T."/>
            <person name="Hug L.A."/>
            <person name="Sharon I."/>
            <person name="Castelle C.J."/>
            <person name="Probst A.J."/>
            <person name="Thomas B.C."/>
            <person name="Singh A."/>
            <person name="Wilkins M.J."/>
            <person name="Karaoz U."/>
            <person name="Brodie E.L."/>
            <person name="Williams K.H."/>
            <person name="Hubbard S.S."/>
            <person name="Banfield J.F."/>
        </authorList>
    </citation>
    <scope>NUCLEOTIDE SEQUENCE [LARGE SCALE GENOMIC DNA]</scope>
</reference>
<feature type="domain" description="PAS" evidence="8">
    <location>
        <begin position="552"/>
        <end position="624"/>
    </location>
</feature>
<dbReference type="InterPro" id="IPR013767">
    <property type="entry name" value="PAS_fold"/>
</dbReference>
<dbReference type="PROSITE" id="PS50112">
    <property type="entry name" value="PAS"/>
    <property type="match status" value="3"/>
</dbReference>
<evidence type="ECO:0000256" key="3">
    <source>
        <dbReference type="ARBA" id="ARBA00022553"/>
    </source>
</evidence>
<dbReference type="SUPFAM" id="SSF47384">
    <property type="entry name" value="Homodimeric domain of signal transducing histidine kinase"/>
    <property type="match status" value="1"/>
</dbReference>
<protein>
    <recommendedName>
        <fullName evidence="2">histidine kinase</fullName>
        <ecNumber evidence="2">2.7.13.3</ecNumber>
    </recommendedName>
</protein>
<dbReference type="InterPro" id="IPR035965">
    <property type="entry name" value="PAS-like_dom_sf"/>
</dbReference>
<evidence type="ECO:0000259" key="9">
    <source>
        <dbReference type="PROSITE" id="PS50113"/>
    </source>
</evidence>
<dbReference type="GO" id="GO:0000155">
    <property type="term" value="F:phosphorelay sensor kinase activity"/>
    <property type="evidence" value="ECO:0007669"/>
    <property type="project" value="InterPro"/>
</dbReference>
<keyword evidence="5" id="KW-0418">Kinase</keyword>
<dbReference type="PROSITE" id="PS50109">
    <property type="entry name" value="HIS_KIN"/>
    <property type="match status" value="1"/>
</dbReference>
<dbReference type="PROSITE" id="PS50113">
    <property type="entry name" value="PAC"/>
    <property type="match status" value="3"/>
</dbReference>
<evidence type="ECO:0000259" key="7">
    <source>
        <dbReference type="PROSITE" id="PS50109"/>
    </source>
</evidence>
<dbReference type="NCBIfam" id="TIGR00229">
    <property type="entry name" value="sensory_box"/>
    <property type="match status" value="3"/>
</dbReference>
<evidence type="ECO:0000256" key="2">
    <source>
        <dbReference type="ARBA" id="ARBA00012438"/>
    </source>
</evidence>
<dbReference type="Gene3D" id="3.30.565.10">
    <property type="entry name" value="Histidine kinase-like ATPase, C-terminal domain"/>
    <property type="match status" value="1"/>
</dbReference>
<dbReference type="Pfam" id="PF13426">
    <property type="entry name" value="PAS_9"/>
    <property type="match status" value="2"/>
</dbReference>
<dbReference type="InterPro" id="IPR000014">
    <property type="entry name" value="PAS"/>
</dbReference>
<keyword evidence="4" id="KW-0808">Transferase</keyword>
<feature type="domain" description="PAS" evidence="8">
    <location>
        <begin position="682"/>
        <end position="753"/>
    </location>
</feature>
<dbReference type="CDD" id="cd00130">
    <property type="entry name" value="PAS"/>
    <property type="match status" value="3"/>
</dbReference>
<dbReference type="GO" id="GO:0006355">
    <property type="term" value="P:regulation of DNA-templated transcription"/>
    <property type="evidence" value="ECO:0007669"/>
    <property type="project" value="InterPro"/>
</dbReference>
<evidence type="ECO:0000256" key="4">
    <source>
        <dbReference type="ARBA" id="ARBA00022679"/>
    </source>
</evidence>
<dbReference type="SMART" id="SM00086">
    <property type="entry name" value="PAC"/>
    <property type="match status" value="3"/>
</dbReference>
<feature type="domain" description="PAC" evidence="9">
    <location>
        <begin position="460"/>
        <end position="512"/>
    </location>
</feature>
<evidence type="ECO:0000313" key="11">
    <source>
        <dbReference type="Proteomes" id="UP000179243"/>
    </source>
</evidence>
<evidence type="ECO:0000313" key="10">
    <source>
        <dbReference type="EMBL" id="OGK01734.1"/>
    </source>
</evidence>
<dbReference type="InterPro" id="IPR005467">
    <property type="entry name" value="His_kinase_dom"/>
</dbReference>
<dbReference type="AlphaFoldDB" id="A0A1F7F4Z4"/>
<dbReference type="Pfam" id="PF00989">
    <property type="entry name" value="PAS"/>
    <property type="match status" value="1"/>
</dbReference>
<dbReference type="InterPro" id="IPR004358">
    <property type="entry name" value="Sig_transdc_His_kin-like_C"/>
</dbReference>
<proteinExistence type="predicted"/>
<dbReference type="SUPFAM" id="SSF55785">
    <property type="entry name" value="PYP-like sensor domain (PAS domain)"/>
    <property type="match status" value="3"/>
</dbReference>
<dbReference type="PANTHER" id="PTHR43304:SF1">
    <property type="entry name" value="PAC DOMAIN-CONTAINING PROTEIN"/>
    <property type="match status" value="1"/>
</dbReference>
<organism evidence="10 11">
    <name type="scientific">Candidatus Raymondbacteria bacterium RIFOXYD12_FULL_49_13</name>
    <dbReference type="NCBI Taxonomy" id="1817890"/>
    <lineage>
        <taxon>Bacteria</taxon>
        <taxon>Raymondiibacteriota</taxon>
    </lineage>
</organism>
<dbReference type="SMART" id="SM00091">
    <property type="entry name" value="PAS"/>
    <property type="match status" value="3"/>
</dbReference>
<dbReference type="Gene3D" id="1.10.287.130">
    <property type="match status" value="1"/>
</dbReference>
<dbReference type="EC" id="2.7.13.3" evidence="2"/>
<feature type="coiled-coil region" evidence="6">
    <location>
        <begin position="797"/>
        <end position="860"/>
    </location>
</feature>
<dbReference type="InterPro" id="IPR003594">
    <property type="entry name" value="HATPase_dom"/>
</dbReference>
<feature type="domain" description="Histidine kinase" evidence="7">
    <location>
        <begin position="831"/>
        <end position="1048"/>
    </location>
</feature>
<sequence length="1049" mass="118058">MKEKKNNPKNAREASGYTDAIALLSVIQNITHQLFAVENIADINKLIASEFKDIDQFNATVLLLNREKTRLEIAATTGRHTRLMASMKKTLGISLEGTFVNLDKAAAFNQVVKTGRPFHMPVKESLAQFLPGPVMQFIEKVTPGSHDRRTILSPIKINSETVGVFSLSCPPEVSIFMPLVENFTMHLSITLEKIREKKRRQDVEEEQNHTIALLKSINDLALELTTLPSATDLHGFICSWLSRTTKAKLSVVDEYDPVEKSIRISRLEAAPAVEGRIRNVVQASLGELSWPLSDTVYSHLVRERAIVAPSLRELLFNAVPQETCDALEAAIGPGDRYGVVFHHNDKLFGTAAIFLEEGASPISEDILVIFSTMVSAAFQRQANEIELQMSEQKYRKIFESLRDIYYKVDPEGRVMAISPSIAHAGYTPNEVIGRNFSEFYARSQDRSQFLQTIYAKGEVFDYEIRFRAKNGSLLSLSVDAHVIFSDDGRPAAIEGMLHDITQRKQIEEALIRSRQELEIRVAERTEDLYQANEQLKIELGRRKRTEEVLRESEAKFRRLVQQSKDAIFLVSRDGEVIYASPACEAIFGHAAEEFLADNDLADRLVHPDHQAAYAKTWEIFRQSQVYPETPIKVPFIHKDGHLVYTENNITSILDDTGVLVGIQIIIRDITQRTLAEAELKASEEQFRNLAEQSPNMIFINNMGLLAYVNQQCVDIMGYTREEYYSDEFDFLNLIASEFQDITRERFGMQMQGANVPPCEYVIVTKSGKRINALLSSRVIAYGKGKAVLGVVTDISARKKTEQDLIRAKEMLERQNEELKKIDRIKDGLVRDVAHELKTPVAKQAMQIELLKETCEQCQNREKGENIVKVMEEAVRRQEKVIRNILDLSRLEAGGRKYRIAPVRLDHVVSEVLMYYDGIIKKYNGAVSVTLVETTVQSDAEMLFHVFSNVVNNAVKYRERTRPLKMTVSMEIAAGKAVVKIGDNGVGLEGDERLLAFESFYQASPSSEGSGVGLSICKRIIEDLKGAIRLESDGKGKGTTAVVELPVESS</sequence>
<dbReference type="CDD" id="cd00082">
    <property type="entry name" value="HisKA"/>
    <property type="match status" value="1"/>
</dbReference>
<keyword evidence="3" id="KW-0597">Phosphoprotein</keyword>
<comment type="catalytic activity">
    <reaction evidence="1">
        <text>ATP + protein L-histidine = ADP + protein N-phospho-L-histidine.</text>
        <dbReference type="EC" id="2.7.13.3"/>
    </reaction>
</comment>
<feature type="domain" description="PAS" evidence="8">
    <location>
        <begin position="390"/>
        <end position="440"/>
    </location>
</feature>
<comment type="caution">
    <text evidence="10">The sequence shown here is derived from an EMBL/GenBank/DDBJ whole genome shotgun (WGS) entry which is preliminary data.</text>
</comment>
<accession>A0A1F7F4Z4</accession>
<feature type="coiled-coil region" evidence="6">
    <location>
        <begin position="514"/>
        <end position="562"/>
    </location>
</feature>
<dbReference type="Proteomes" id="UP000179243">
    <property type="component" value="Unassembled WGS sequence"/>
</dbReference>
<gene>
    <name evidence="10" type="ORF">A2519_22960</name>
</gene>
<evidence type="ECO:0000256" key="5">
    <source>
        <dbReference type="ARBA" id="ARBA00022777"/>
    </source>
</evidence>
<dbReference type="PRINTS" id="PR00344">
    <property type="entry name" value="BCTRLSENSOR"/>
</dbReference>
<dbReference type="InterPro" id="IPR003661">
    <property type="entry name" value="HisK_dim/P_dom"/>
</dbReference>